<name>A0ABQ2LB60_9BACL</name>
<evidence type="ECO:0000256" key="1">
    <source>
        <dbReference type="ARBA" id="ARBA00009776"/>
    </source>
</evidence>
<dbReference type="Gene3D" id="3.40.50.300">
    <property type="entry name" value="P-loop containing nucleotide triphosphate hydrolases"/>
    <property type="match status" value="1"/>
</dbReference>
<keyword evidence="4 10" id="KW-0808">Transferase</keyword>
<dbReference type="RefSeq" id="WP_018978458.1">
    <property type="nucleotide sequence ID" value="NZ_BMLN01000018.1"/>
</dbReference>
<dbReference type="HAMAP" id="MF_00165">
    <property type="entry name" value="Thymidylate_kinase"/>
    <property type="match status" value="1"/>
</dbReference>
<comment type="caution">
    <text evidence="12">The sequence shown here is derived from an EMBL/GenBank/DDBJ whole genome shotgun (WGS) entry which is preliminary data.</text>
</comment>
<evidence type="ECO:0000256" key="5">
    <source>
        <dbReference type="ARBA" id="ARBA00022727"/>
    </source>
</evidence>
<evidence type="ECO:0000256" key="4">
    <source>
        <dbReference type="ARBA" id="ARBA00022679"/>
    </source>
</evidence>
<dbReference type="InterPro" id="IPR039430">
    <property type="entry name" value="Thymidylate_kin-like_dom"/>
</dbReference>
<dbReference type="PANTHER" id="PTHR10344:SF4">
    <property type="entry name" value="UMP-CMP KINASE 2, MITOCHONDRIAL"/>
    <property type="match status" value="1"/>
</dbReference>
<keyword evidence="13" id="KW-1185">Reference proteome</keyword>
<feature type="binding site" evidence="10">
    <location>
        <begin position="12"/>
        <end position="19"/>
    </location>
    <ligand>
        <name>ATP</name>
        <dbReference type="ChEBI" id="CHEBI:30616"/>
    </ligand>
</feature>
<reference evidence="13" key="1">
    <citation type="journal article" date="2019" name="Int. J. Syst. Evol. Microbiol.">
        <title>The Global Catalogue of Microorganisms (GCM) 10K type strain sequencing project: providing services to taxonomists for standard genome sequencing and annotation.</title>
        <authorList>
            <consortium name="The Broad Institute Genomics Platform"/>
            <consortium name="The Broad Institute Genome Sequencing Center for Infectious Disease"/>
            <person name="Wu L."/>
            <person name="Ma J."/>
        </authorList>
    </citation>
    <scope>NUCLEOTIDE SEQUENCE [LARGE SCALE GENOMIC DNA]</scope>
    <source>
        <strain evidence="13">CGMCC 1.6964</strain>
    </source>
</reference>
<dbReference type="Proteomes" id="UP000606653">
    <property type="component" value="Unassembled WGS sequence"/>
</dbReference>
<sequence length="221" mass="25042">MKHSGKFIVLEGPDGSGKTTQIGRIEAYLREQGADFISTREPGGVLVAEKIRSVILDVDHAMSGLTECLLYAAARREHLLQKVIPALEQGKIVICDRYVMSSLSYQGYGRELGEAVLDINKRAINVDGTEYWPDLNIYLDVTPEVGLQRIHAKDAGREINRLDLEKEDFHRKVREGYLRLSREYQESFATIDASQNEAEVFADIKRVLERLLFEGPQQEFS</sequence>
<feature type="domain" description="Thymidylate kinase-like" evidence="11">
    <location>
        <begin position="10"/>
        <end position="204"/>
    </location>
</feature>
<evidence type="ECO:0000256" key="3">
    <source>
        <dbReference type="ARBA" id="ARBA00017144"/>
    </source>
</evidence>
<dbReference type="NCBIfam" id="TIGR00041">
    <property type="entry name" value="DTMP_kinase"/>
    <property type="match status" value="1"/>
</dbReference>
<evidence type="ECO:0000256" key="8">
    <source>
        <dbReference type="ARBA" id="ARBA00022840"/>
    </source>
</evidence>
<dbReference type="SUPFAM" id="SSF52540">
    <property type="entry name" value="P-loop containing nucleoside triphosphate hydrolases"/>
    <property type="match status" value="1"/>
</dbReference>
<dbReference type="PANTHER" id="PTHR10344">
    <property type="entry name" value="THYMIDYLATE KINASE"/>
    <property type="match status" value="1"/>
</dbReference>
<keyword evidence="6 10" id="KW-0547">Nucleotide-binding</keyword>
<evidence type="ECO:0000313" key="12">
    <source>
        <dbReference type="EMBL" id="GGO09079.1"/>
    </source>
</evidence>
<evidence type="ECO:0000256" key="9">
    <source>
        <dbReference type="ARBA" id="ARBA00048743"/>
    </source>
</evidence>
<proteinExistence type="inferred from homology"/>
<dbReference type="Pfam" id="PF02223">
    <property type="entry name" value="Thymidylate_kin"/>
    <property type="match status" value="1"/>
</dbReference>
<dbReference type="EC" id="2.7.4.9" evidence="2 10"/>
<dbReference type="EMBL" id="BMLN01000018">
    <property type="protein sequence ID" value="GGO09079.1"/>
    <property type="molecule type" value="Genomic_DNA"/>
</dbReference>
<accession>A0ABQ2LB60</accession>
<dbReference type="GO" id="GO:0016301">
    <property type="term" value="F:kinase activity"/>
    <property type="evidence" value="ECO:0007669"/>
    <property type="project" value="UniProtKB-KW"/>
</dbReference>
<evidence type="ECO:0000256" key="2">
    <source>
        <dbReference type="ARBA" id="ARBA00012980"/>
    </source>
</evidence>
<gene>
    <name evidence="10 12" type="primary">tmk</name>
    <name evidence="12" type="ORF">GCM10010969_39170</name>
</gene>
<evidence type="ECO:0000256" key="6">
    <source>
        <dbReference type="ARBA" id="ARBA00022741"/>
    </source>
</evidence>
<comment type="function">
    <text evidence="10">Phosphorylation of dTMP to form dTDP in both de novo and salvage pathways of dTTP synthesis.</text>
</comment>
<evidence type="ECO:0000313" key="13">
    <source>
        <dbReference type="Proteomes" id="UP000606653"/>
    </source>
</evidence>
<protein>
    <recommendedName>
        <fullName evidence="3 10">Thymidylate kinase</fullName>
        <ecNumber evidence="2 10">2.7.4.9</ecNumber>
    </recommendedName>
    <alternativeName>
        <fullName evidence="10">dTMP kinase</fullName>
    </alternativeName>
</protein>
<keyword evidence="8 10" id="KW-0067">ATP-binding</keyword>
<dbReference type="CDD" id="cd01672">
    <property type="entry name" value="TMPK"/>
    <property type="match status" value="1"/>
</dbReference>
<organism evidence="12 13">
    <name type="scientific">Saccharibacillus kuerlensis</name>
    <dbReference type="NCBI Taxonomy" id="459527"/>
    <lineage>
        <taxon>Bacteria</taxon>
        <taxon>Bacillati</taxon>
        <taxon>Bacillota</taxon>
        <taxon>Bacilli</taxon>
        <taxon>Bacillales</taxon>
        <taxon>Paenibacillaceae</taxon>
        <taxon>Saccharibacillus</taxon>
    </lineage>
</organism>
<comment type="catalytic activity">
    <reaction evidence="9 10">
        <text>dTMP + ATP = dTDP + ADP</text>
        <dbReference type="Rhea" id="RHEA:13517"/>
        <dbReference type="ChEBI" id="CHEBI:30616"/>
        <dbReference type="ChEBI" id="CHEBI:58369"/>
        <dbReference type="ChEBI" id="CHEBI:63528"/>
        <dbReference type="ChEBI" id="CHEBI:456216"/>
        <dbReference type="EC" id="2.7.4.9"/>
    </reaction>
</comment>
<keyword evidence="5 10" id="KW-0545">Nucleotide biosynthesis</keyword>
<keyword evidence="7 10" id="KW-0418">Kinase</keyword>
<evidence type="ECO:0000256" key="10">
    <source>
        <dbReference type="HAMAP-Rule" id="MF_00165"/>
    </source>
</evidence>
<dbReference type="InterPro" id="IPR027417">
    <property type="entry name" value="P-loop_NTPase"/>
</dbReference>
<comment type="similarity">
    <text evidence="1 10">Belongs to the thymidylate kinase family.</text>
</comment>
<dbReference type="InterPro" id="IPR018094">
    <property type="entry name" value="Thymidylate_kinase"/>
</dbReference>
<evidence type="ECO:0000259" key="11">
    <source>
        <dbReference type="Pfam" id="PF02223"/>
    </source>
</evidence>
<evidence type="ECO:0000256" key="7">
    <source>
        <dbReference type="ARBA" id="ARBA00022777"/>
    </source>
</evidence>